<evidence type="ECO:0000313" key="2">
    <source>
        <dbReference type="EMBL" id="KAG0459659.1"/>
    </source>
</evidence>
<comment type="caution">
    <text evidence="2">The sequence shown here is derived from an EMBL/GenBank/DDBJ whole genome shotgun (WGS) entry which is preliminary data.</text>
</comment>
<organism evidence="2 3">
    <name type="scientific">Vanilla planifolia</name>
    <name type="common">Vanilla</name>
    <dbReference type="NCBI Taxonomy" id="51239"/>
    <lineage>
        <taxon>Eukaryota</taxon>
        <taxon>Viridiplantae</taxon>
        <taxon>Streptophyta</taxon>
        <taxon>Embryophyta</taxon>
        <taxon>Tracheophyta</taxon>
        <taxon>Spermatophyta</taxon>
        <taxon>Magnoliopsida</taxon>
        <taxon>Liliopsida</taxon>
        <taxon>Asparagales</taxon>
        <taxon>Orchidaceae</taxon>
        <taxon>Vanilloideae</taxon>
        <taxon>Vanilleae</taxon>
        <taxon>Vanilla</taxon>
    </lineage>
</organism>
<gene>
    <name evidence="2" type="ORF">HPP92_022787</name>
</gene>
<reference evidence="2 3" key="1">
    <citation type="journal article" date="2020" name="Nat. Food">
        <title>A phased Vanilla planifolia genome enables genetic improvement of flavour and production.</title>
        <authorList>
            <person name="Hasing T."/>
            <person name="Tang H."/>
            <person name="Brym M."/>
            <person name="Khazi F."/>
            <person name="Huang T."/>
            <person name="Chambers A.H."/>
        </authorList>
    </citation>
    <scope>NUCLEOTIDE SEQUENCE [LARGE SCALE GENOMIC DNA]</scope>
    <source>
        <tissue evidence="2">Leaf</tissue>
    </source>
</reference>
<dbReference type="EMBL" id="JADCNM010000012">
    <property type="protein sequence ID" value="KAG0459659.1"/>
    <property type="molecule type" value="Genomic_DNA"/>
</dbReference>
<name>A0A835PY30_VANPL</name>
<sequence>MPHVKMAKDRFGQEDPMERNQATVRPKNPNFPIAAYPVHEPKLQRMDGRSPVMNGSNVSRTSMEKEASFLSLRWWHYSPPSGIPRR</sequence>
<dbReference type="Proteomes" id="UP000639772">
    <property type="component" value="Chromosome 12"/>
</dbReference>
<feature type="region of interest" description="Disordered" evidence="1">
    <location>
        <begin position="1"/>
        <end position="60"/>
    </location>
</feature>
<evidence type="ECO:0000313" key="3">
    <source>
        <dbReference type="Proteomes" id="UP000639772"/>
    </source>
</evidence>
<feature type="compositionally biased region" description="Basic and acidic residues" evidence="1">
    <location>
        <begin position="1"/>
        <end position="18"/>
    </location>
</feature>
<accession>A0A835PY30</accession>
<dbReference type="AlphaFoldDB" id="A0A835PY30"/>
<proteinExistence type="predicted"/>
<feature type="compositionally biased region" description="Basic and acidic residues" evidence="1">
    <location>
        <begin position="39"/>
        <end position="48"/>
    </location>
</feature>
<evidence type="ECO:0000256" key="1">
    <source>
        <dbReference type="SAM" id="MobiDB-lite"/>
    </source>
</evidence>
<protein>
    <submittedName>
        <fullName evidence="2">Uncharacterized protein</fullName>
    </submittedName>
</protein>